<dbReference type="OrthoDB" id="9776685at2"/>
<dbReference type="GO" id="GO:0006508">
    <property type="term" value="P:proteolysis"/>
    <property type="evidence" value="ECO:0007669"/>
    <property type="project" value="InterPro"/>
</dbReference>
<keyword evidence="3" id="KW-1185">Reference proteome</keyword>
<evidence type="ECO:0000259" key="1">
    <source>
        <dbReference type="Pfam" id="PF00326"/>
    </source>
</evidence>
<gene>
    <name evidence="2" type="ORF">CXP39_01555</name>
</gene>
<dbReference type="SUPFAM" id="SSF53474">
    <property type="entry name" value="alpha/beta-Hydrolases"/>
    <property type="match status" value="1"/>
</dbReference>
<evidence type="ECO:0000313" key="3">
    <source>
        <dbReference type="Proteomes" id="UP000233419"/>
    </source>
</evidence>
<dbReference type="Gene3D" id="3.40.50.1820">
    <property type="entry name" value="alpha/beta hydrolase"/>
    <property type="match status" value="1"/>
</dbReference>
<reference evidence="2 3" key="1">
    <citation type="submission" date="2017-12" db="EMBL/GenBank/DDBJ databases">
        <title>Mesoplasma syrphidae YJS, Complete Genome.</title>
        <authorList>
            <person name="Knight T.F."/>
            <person name="Citino T."/>
            <person name="Rubinstein R."/>
            <person name="Neuschaefer Z."/>
        </authorList>
    </citation>
    <scope>NUCLEOTIDE SEQUENCE [LARGE SCALE GENOMIC DNA]</scope>
    <source>
        <strain evidence="2 3">YJS</strain>
    </source>
</reference>
<dbReference type="AlphaFoldDB" id="A0A2K9BR50"/>
<accession>A0A2K9BR50</accession>
<protein>
    <submittedName>
        <fullName evidence="2">Alpha/beta hydrolase</fullName>
    </submittedName>
</protein>
<dbReference type="GO" id="GO:0008236">
    <property type="term" value="F:serine-type peptidase activity"/>
    <property type="evidence" value="ECO:0007669"/>
    <property type="project" value="InterPro"/>
</dbReference>
<dbReference type="Proteomes" id="UP000233419">
    <property type="component" value="Chromosome"/>
</dbReference>
<dbReference type="InterPro" id="IPR052920">
    <property type="entry name" value="DNA-binding_regulatory"/>
</dbReference>
<organism evidence="2 3">
    <name type="scientific">Mesoplasma syrphidae</name>
    <dbReference type="NCBI Taxonomy" id="225999"/>
    <lineage>
        <taxon>Bacteria</taxon>
        <taxon>Bacillati</taxon>
        <taxon>Mycoplasmatota</taxon>
        <taxon>Mollicutes</taxon>
        <taxon>Entomoplasmatales</taxon>
        <taxon>Entomoplasmataceae</taxon>
        <taxon>Mesoplasma</taxon>
    </lineage>
</organism>
<dbReference type="EMBL" id="CP025257">
    <property type="protein sequence ID" value="AUF83482.1"/>
    <property type="molecule type" value="Genomic_DNA"/>
</dbReference>
<keyword evidence="2" id="KW-0378">Hydrolase</keyword>
<proteinExistence type="predicted"/>
<dbReference type="Pfam" id="PF00326">
    <property type="entry name" value="Peptidase_S9"/>
    <property type="match status" value="1"/>
</dbReference>
<dbReference type="PANTHER" id="PTHR43358">
    <property type="entry name" value="ALPHA/BETA-HYDROLASE"/>
    <property type="match status" value="1"/>
</dbReference>
<dbReference type="InterPro" id="IPR029058">
    <property type="entry name" value="AB_hydrolase_fold"/>
</dbReference>
<name>A0A2K9BR50_9MOLU</name>
<dbReference type="RefSeq" id="WP_051591863.1">
    <property type="nucleotide sequence ID" value="NZ_CP025257.1"/>
</dbReference>
<sequence>MKKKHYLYNLTIITKTIWNYKTIKSKAKINFEKYKTFCYNYPRNGKWINEDGTVIFSNNLQYHFDDLKSKYMMVKTFENNDLETLELATAKGPISALVAKNSKSNKWVIGLHGWTEDKYLALRLVFHYYQQGYNILTFDAFAHGLTYGDKTDIGMSSVEIIDCLIEHLQKTYSPQSIGLIGNSMGASTSVLYSQIGKYKNKINWVVADCGFSSLKQQYRYFIENNFFHNCWWIEGYQFTKKFSKETKTNQNKYNLTKGMKRCSEVPILFIHGQKDTFVPWWMSQEMYDKKRLYETNIQSEIWTPPDANHVAVIAKHYELYKTKTLEFGNKWEKNNEIK</sequence>
<dbReference type="PANTHER" id="PTHR43358:SF4">
    <property type="entry name" value="ALPHA_BETA HYDROLASE FOLD-1 DOMAIN-CONTAINING PROTEIN"/>
    <property type="match status" value="1"/>
</dbReference>
<dbReference type="InterPro" id="IPR001375">
    <property type="entry name" value="Peptidase_S9_cat"/>
</dbReference>
<feature type="domain" description="Peptidase S9 prolyl oligopeptidase catalytic" evidence="1">
    <location>
        <begin position="164"/>
        <end position="327"/>
    </location>
</feature>
<evidence type="ECO:0000313" key="2">
    <source>
        <dbReference type="EMBL" id="AUF83482.1"/>
    </source>
</evidence>
<dbReference type="KEGG" id="msyr:CXP39_01555"/>